<dbReference type="PANTHER" id="PTHR44591:SF3">
    <property type="entry name" value="RESPONSE REGULATORY DOMAIN-CONTAINING PROTEIN"/>
    <property type="match status" value="1"/>
</dbReference>
<keyword evidence="5" id="KW-1185">Reference proteome</keyword>
<dbReference type="InterPro" id="IPR011006">
    <property type="entry name" value="CheY-like_superfamily"/>
</dbReference>
<name>A0A1I6G3Q5_9GAMM</name>
<dbReference type="PROSITE" id="PS50110">
    <property type="entry name" value="RESPONSE_REGULATORY"/>
    <property type="match status" value="1"/>
</dbReference>
<accession>A0A1I6G3Q5</accession>
<organism evidence="4 5">
    <name type="scientific">Pseudidiomarina maritima</name>
    <dbReference type="NCBI Taxonomy" id="519453"/>
    <lineage>
        <taxon>Bacteria</taxon>
        <taxon>Pseudomonadati</taxon>
        <taxon>Pseudomonadota</taxon>
        <taxon>Gammaproteobacteria</taxon>
        <taxon>Alteromonadales</taxon>
        <taxon>Idiomarinaceae</taxon>
        <taxon>Pseudidiomarina</taxon>
    </lineage>
</organism>
<dbReference type="Pfam" id="PF00072">
    <property type="entry name" value="Response_reg"/>
    <property type="match status" value="1"/>
</dbReference>
<keyword evidence="1 2" id="KW-0597">Phosphoprotein</keyword>
<dbReference type="Gene3D" id="3.40.50.2300">
    <property type="match status" value="1"/>
</dbReference>
<evidence type="ECO:0000313" key="4">
    <source>
        <dbReference type="EMBL" id="SFR36838.1"/>
    </source>
</evidence>
<dbReference type="AlphaFoldDB" id="A0A1I6G3Q5"/>
<feature type="modified residue" description="4-aspartylphosphate" evidence="2">
    <location>
        <position position="56"/>
    </location>
</feature>
<dbReference type="SUPFAM" id="SSF52172">
    <property type="entry name" value="CheY-like"/>
    <property type="match status" value="1"/>
</dbReference>
<dbReference type="RefSeq" id="WP_092854258.1">
    <property type="nucleotide sequence ID" value="NZ_FOYU01000001.1"/>
</dbReference>
<dbReference type="CDD" id="cd17546">
    <property type="entry name" value="REC_hyHK_CKI1_RcsC-like"/>
    <property type="match status" value="1"/>
</dbReference>
<gene>
    <name evidence="4" type="ORF">SAMN04488070_0118</name>
</gene>
<evidence type="ECO:0000259" key="3">
    <source>
        <dbReference type="PROSITE" id="PS50110"/>
    </source>
</evidence>
<dbReference type="EMBL" id="FOYU01000001">
    <property type="protein sequence ID" value="SFR36838.1"/>
    <property type="molecule type" value="Genomic_DNA"/>
</dbReference>
<sequence>MSQSANKVLIVDDDYISLEVLRAMVQQYPVEVITAETGKEAVALAVEQRPALVLLDHELPDINGIDVYCEIVAQLGDAAPQAAMITGHQHDDFAQHCTAAGIDTFLHKPVSPKQLADLLRIASDV</sequence>
<proteinExistence type="predicted"/>
<evidence type="ECO:0000313" key="5">
    <source>
        <dbReference type="Proteomes" id="UP000199424"/>
    </source>
</evidence>
<protein>
    <submittedName>
        <fullName evidence="4">Response regulator receiver domain-containing protein</fullName>
    </submittedName>
</protein>
<dbReference type="SMART" id="SM00448">
    <property type="entry name" value="REC"/>
    <property type="match status" value="1"/>
</dbReference>
<evidence type="ECO:0000256" key="1">
    <source>
        <dbReference type="ARBA" id="ARBA00022553"/>
    </source>
</evidence>
<feature type="domain" description="Response regulatory" evidence="3">
    <location>
        <begin position="7"/>
        <end position="123"/>
    </location>
</feature>
<dbReference type="InterPro" id="IPR001789">
    <property type="entry name" value="Sig_transdc_resp-reg_receiver"/>
</dbReference>
<reference evidence="5" key="1">
    <citation type="submission" date="2016-10" db="EMBL/GenBank/DDBJ databases">
        <authorList>
            <person name="Varghese N."/>
            <person name="Submissions S."/>
        </authorList>
    </citation>
    <scope>NUCLEOTIDE SEQUENCE [LARGE SCALE GENOMIC DNA]</scope>
    <source>
        <strain evidence="5">CGMCC 1.7285</strain>
    </source>
</reference>
<dbReference type="PANTHER" id="PTHR44591">
    <property type="entry name" value="STRESS RESPONSE REGULATOR PROTEIN 1"/>
    <property type="match status" value="1"/>
</dbReference>
<evidence type="ECO:0000256" key="2">
    <source>
        <dbReference type="PROSITE-ProRule" id="PRU00169"/>
    </source>
</evidence>
<dbReference type="InterPro" id="IPR050595">
    <property type="entry name" value="Bact_response_regulator"/>
</dbReference>
<dbReference type="Proteomes" id="UP000199424">
    <property type="component" value="Unassembled WGS sequence"/>
</dbReference>
<dbReference type="GO" id="GO:0000160">
    <property type="term" value="P:phosphorelay signal transduction system"/>
    <property type="evidence" value="ECO:0007669"/>
    <property type="project" value="InterPro"/>
</dbReference>